<comment type="caution">
    <text evidence="6">The sequence shown here is derived from an EMBL/GenBank/DDBJ whole genome shotgun (WGS) entry which is preliminary data.</text>
</comment>
<evidence type="ECO:0000256" key="3">
    <source>
        <dbReference type="ARBA" id="ARBA00023163"/>
    </source>
</evidence>
<dbReference type="InterPro" id="IPR050109">
    <property type="entry name" value="HTH-type_TetR-like_transc_reg"/>
</dbReference>
<feature type="DNA-binding region" description="H-T-H motif" evidence="4">
    <location>
        <begin position="34"/>
        <end position="53"/>
    </location>
</feature>
<dbReference type="SUPFAM" id="SSF46689">
    <property type="entry name" value="Homeodomain-like"/>
    <property type="match status" value="1"/>
</dbReference>
<feature type="domain" description="HTH tetR-type" evidence="5">
    <location>
        <begin position="11"/>
        <end position="71"/>
    </location>
</feature>
<evidence type="ECO:0000313" key="6">
    <source>
        <dbReference type="EMBL" id="MFC5908061.1"/>
    </source>
</evidence>
<dbReference type="PRINTS" id="PR00455">
    <property type="entry name" value="HTHTETR"/>
</dbReference>
<name>A0ABW1G4H8_9ACTN</name>
<reference evidence="7" key="1">
    <citation type="journal article" date="2019" name="Int. J. Syst. Evol. Microbiol.">
        <title>The Global Catalogue of Microorganisms (GCM) 10K type strain sequencing project: providing services to taxonomists for standard genome sequencing and annotation.</title>
        <authorList>
            <consortium name="The Broad Institute Genomics Platform"/>
            <consortium name="The Broad Institute Genome Sequencing Center for Infectious Disease"/>
            <person name="Wu L."/>
            <person name="Ma J."/>
        </authorList>
    </citation>
    <scope>NUCLEOTIDE SEQUENCE [LARGE SCALE GENOMIC DNA]</scope>
    <source>
        <strain evidence="7">JCM 4816</strain>
    </source>
</reference>
<gene>
    <name evidence="6" type="ORF">ACFP3V_12655</name>
</gene>
<keyword evidence="2 4" id="KW-0238">DNA-binding</keyword>
<dbReference type="Pfam" id="PF00440">
    <property type="entry name" value="TetR_N"/>
    <property type="match status" value="1"/>
</dbReference>
<evidence type="ECO:0000259" key="5">
    <source>
        <dbReference type="PROSITE" id="PS50977"/>
    </source>
</evidence>
<accession>A0ABW1G4H8</accession>
<dbReference type="Gene3D" id="1.10.357.10">
    <property type="entry name" value="Tetracycline Repressor, domain 2"/>
    <property type="match status" value="1"/>
</dbReference>
<evidence type="ECO:0000256" key="2">
    <source>
        <dbReference type="ARBA" id="ARBA00023125"/>
    </source>
</evidence>
<dbReference type="InterPro" id="IPR001647">
    <property type="entry name" value="HTH_TetR"/>
</dbReference>
<protein>
    <submittedName>
        <fullName evidence="6">TetR family transcriptional regulator</fullName>
    </submittedName>
</protein>
<dbReference type="PANTHER" id="PTHR30055:SF234">
    <property type="entry name" value="HTH-TYPE TRANSCRIPTIONAL REGULATOR BETI"/>
    <property type="match status" value="1"/>
</dbReference>
<proteinExistence type="predicted"/>
<dbReference type="PROSITE" id="PS50977">
    <property type="entry name" value="HTH_TETR_2"/>
    <property type="match status" value="1"/>
</dbReference>
<dbReference type="EMBL" id="JBHSQJ010000048">
    <property type="protein sequence ID" value="MFC5908061.1"/>
    <property type="molecule type" value="Genomic_DNA"/>
</dbReference>
<organism evidence="6 7">
    <name type="scientific">Streptacidiphilus monticola</name>
    <dbReference type="NCBI Taxonomy" id="2161674"/>
    <lineage>
        <taxon>Bacteria</taxon>
        <taxon>Bacillati</taxon>
        <taxon>Actinomycetota</taxon>
        <taxon>Actinomycetes</taxon>
        <taxon>Kitasatosporales</taxon>
        <taxon>Streptomycetaceae</taxon>
        <taxon>Streptacidiphilus</taxon>
    </lineage>
</organism>
<dbReference type="PANTHER" id="PTHR30055">
    <property type="entry name" value="HTH-TYPE TRANSCRIPTIONAL REGULATOR RUTR"/>
    <property type="match status" value="1"/>
</dbReference>
<sequence length="196" mass="20732">MPPRQRQQRSQRTHELLLDAAAVEFSRHGYARSGLQQVVERLELTKGALYGHFPSKAALAAELLRQFREQVALLTAPSPTADPTAALLRLAEWLETSPRAEAGLRLALDEAQSTGAPSEELLDLRGRLGALAEAALAAGGRPDAELGAEELAELITAVLLGTSQAQRGAATAGPVAQLARLLRLATTPAPDPARPS</sequence>
<keyword evidence="7" id="KW-1185">Reference proteome</keyword>
<dbReference type="InterPro" id="IPR009057">
    <property type="entry name" value="Homeodomain-like_sf"/>
</dbReference>
<dbReference type="RefSeq" id="WP_380583067.1">
    <property type="nucleotide sequence ID" value="NZ_JBHSQJ010000048.1"/>
</dbReference>
<evidence type="ECO:0000256" key="1">
    <source>
        <dbReference type="ARBA" id="ARBA00023015"/>
    </source>
</evidence>
<keyword evidence="1" id="KW-0805">Transcription regulation</keyword>
<evidence type="ECO:0000256" key="4">
    <source>
        <dbReference type="PROSITE-ProRule" id="PRU00335"/>
    </source>
</evidence>
<keyword evidence="3" id="KW-0804">Transcription</keyword>
<evidence type="ECO:0000313" key="7">
    <source>
        <dbReference type="Proteomes" id="UP001596174"/>
    </source>
</evidence>
<dbReference type="Proteomes" id="UP001596174">
    <property type="component" value="Unassembled WGS sequence"/>
</dbReference>